<keyword evidence="4" id="KW-0804">Transcription</keyword>
<dbReference type="EMBL" id="CP021965">
    <property type="protein sequence ID" value="AWV36277.1"/>
    <property type="molecule type" value="Genomic_DNA"/>
</dbReference>
<dbReference type="Gene3D" id="1.10.10.10">
    <property type="entry name" value="Winged helix-like DNA-binding domain superfamily/Winged helix DNA-binding domain"/>
    <property type="match status" value="1"/>
</dbReference>
<dbReference type="FunFam" id="1.10.10.10:FF:000001">
    <property type="entry name" value="LysR family transcriptional regulator"/>
    <property type="match status" value="1"/>
</dbReference>
<comment type="similarity">
    <text evidence="1">Belongs to the LysR transcriptional regulatory family.</text>
</comment>
<name>A0AAD0KNW6_9BACL</name>
<dbReference type="InterPro" id="IPR036390">
    <property type="entry name" value="WH_DNA-bd_sf"/>
</dbReference>
<reference evidence="6 7" key="1">
    <citation type="submission" date="2017-06" db="EMBL/GenBank/DDBJ databases">
        <title>Complete genome sequence of Paenibacillus odorifer CBA7130.</title>
        <authorList>
            <person name="Nam Y.-D."/>
            <person name="Kang J."/>
            <person name="Chung W.-H."/>
        </authorList>
    </citation>
    <scope>NUCLEOTIDE SEQUENCE [LARGE SCALE GENOMIC DNA]</scope>
    <source>
        <strain evidence="6 7">CBA7130</strain>
    </source>
</reference>
<dbReference type="GO" id="GO:0003700">
    <property type="term" value="F:DNA-binding transcription factor activity"/>
    <property type="evidence" value="ECO:0007669"/>
    <property type="project" value="InterPro"/>
</dbReference>
<evidence type="ECO:0000256" key="4">
    <source>
        <dbReference type="ARBA" id="ARBA00023163"/>
    </source>
</evidence>
<evidence type="ECO:0000313" key="7">
    <source>
        <dbReference type="Proteomes" id="UP000249163"/>
    </source>
</evidence>
<dbReference type="PANTHER" id="PTHR30419:SF24">
    <property type="entry name" value="HTH-TYPE TRANSCRIPTIONAL REGULATOR CZCR"/>
    <property type="match status" value="1"/>
</dbReference>
<dbReference type="SUPFAM" id="SSF53850">
    <property type="entry name" value="Periplasmic binding protein-like II"/>
    <property type="match status" value="1"/>
</dbReference>
<evidence type="ECO:0000256" key="2">
    <source>
        <dbReference type="ARBA" id="ARBA00023015"/>
    </source>
</evidence>
<dbReference type="Pfam" id="PF03466">
    <property type="entry name" value="LysR_substrate"/>
    <property type="match status" value="1"/>
</dbReference>
<dbReference type="InterPro" id="IPR050950">
    <property type="entry name" value="HTH-type_LysR_regulators"/>
</dbReference>
<dbReference type="InterPro" id="IPR005119">
    <property type="entry name" value="LysR_subst-bd"/>
</dbReference>
<keyword evidence="3" id="KW-0238">DNA-binding</keyword>
<proteinExistence type="inferred from homology"/>
<feature type="domain" description="HTH lysR-type" evidence="5">
    <location>
        <begin position="20"/>
        <end position="78"/>
    </location>
</feature>
<dbReference type="InterPro" id="IPR000847">
    <property type="entry name" value="LysR_HTH_N"/>
</dbReference>
<dbReference type="SUPFAM" id="SSF46785">
    <property type="entry name" value="Winged helix' DNA-binding domain"/>
    <property type="match status" value="1"/>
</dbReference>
<dbReference type="PROSITE" id="PS50931">
    <property type="entry name" value="HTH_LYSR"/>
    <property type="match status" value="1"/>
</dbReference>
<dbReference type="Pfam" id="PF00126">
    <property type="entry name" value="HTH_1"/>
    <property type="match status" value="1"/>
</dbReference>
<evidence type="ECO:0000313" key="6">
    <source>
        <dbReference type="EMBL" id="AWV36277.1"/>
    </source>
</evidence>
<dbReference type="AlphaFoldDB" id="A0AAD0KNW6"/>
<protein>
    <submittedName>
        <fullName evidence="6">LysR family transcriptional regulator</fullName>
    </submittedName>
</protein>
<accession>A0AAD0KNW6</accession>
<dbReference type="PANTHER" id="PTHR30419">
    <property type="entry name" value="HTH-TYPE TRANSCRIPTIONAL REGULATOR YBHD"/>
    <property type="match status" value="1"/>
</dbReference>
<evidence type="ECO:0000259" key="5">
    <source>
        <dbReference type="PROSITE" id="PS50931"/>
    </source>
</evidence>
<evidence type="ECO:0000256" key="3">
    <source>
        <dbReference type="ARBA" id="ARBA00023125"/>
    </source>
</evidence>
<dbReference type="GO" id="GO:0003677">
    <property type="term" value="F:DNA binding"/>
    <property type="evidence" value="ECO:0007669"/>
    <property type="project" value="UniProtKB-KW"/>
</dbReference>
<dbReference type="Proteomes" id="UP000249163">
    <property type="component" value="Chromosome"/>
</dbReference>
<organism evidence="6 7">
    <name type="scientific">Paenibacillus odorifer</name>
    <dbReference type="NCBI Taxonomy" id="189426"/>
    <lineage>
        <taxon>Bacteria</taxon>
        <taxon>Bacillati</taxon>
        <taxon>Bacillota</taxon>
        <taxon>Bacilli</taxon>
        <taxon>Bacillales</taxon>
        <taxon>Paenibacillaceae</taxon>
        <taxon>Paenibacillus</taxon>
    </lineage>
</organism>
<sequence length="314" mass="35235">MNKSINEMNNNHKGHIIFVMNNTQIRLFVKIAESGSFTKAGVELNMTQPAVSRAISSLEAELDVKLLLRDRRNGLMLTDIGKRILVIFREILMGFDKVNQEIYAERGLEKGSIRIGAFPVASAHFLPKIISSITKRYPNITISLQEGSIAEVREWLDSKEIDVGLLLAPSAEFETIPLYREKLFAVFKDDHPLQKRSIVCVQELANEPMLICKAGYEPPVVELFHRSNSHLNVKYVVNNFATALNMVQEGLAIGVMSELSLLSLPPNVVTRELQPDAYRDIQIAVSSLADTSIAVKLFIETALDLFAQNKWINE</sequence>
<dbReference type="InterPro" id="IPR036388">
    <property type="entry name" value="WH-like_DNA-bd_sf"/>
</dbReference>
<dbReference type="GO" id="GO:0005829">
    <property type="term" value="C:cytosol"/>
    <property type="evidence" value="ECO:0007669"/>
    <property type="project" value="TreeGrafter"/>
</dbReference>
<dbReference type="PRINTS" id="PR00039">
    <property type="entry name" value="HTHLYSR"/>
</dbReference>
<dbReference type="CDD" id="cd05466">
    <property type="entry name" value="PBP2_LTTR_substrate"/>
    <property type="match status" value="1"/>
</dbReference>
<keyword evidence="2" id="KW-0805">Transcription regulation</keyword>
<dbReference type="Gene3D" id="3.40.190.290">
    <property type="match status" value="1"/>
</dbReference>
<gene>
    <name evidence="6" type="ORF">CD191_28765</name>
</gene>
<evidence type="ECO:0000256" key="1">
    <source>
        <dbReference type="ARBA" id="ARBA00009437"/>
    </source>
</evidence>